<dbReference type="RefSeq" id="WP_048710451.1">
    <property type="nucleotide sequence ID" value="NZ_CP014646.1"/>
</dbReference>
<feature type="compositionally biased region" description="Low complexity" evidence="1">
    <location>
        <begin position="50"/>
        <end position="67"/>
    </location>
</feature>
<dbReference type="STRING" id="1134435.AC731_001525"/>
<feature type="domain" description="DUF5710" evidence="2">
    <location>
        <begin position="2"/>
        <end position="45"/>
    </location>
</feature>
<reference evidence="4" key="1">
    <citation type="submission" date="2016-03" db="EMBL/GenBank/DDBJ databases">
        <authorList>
            <person name="Ma C."/>
            <person name="Zhou S."/>
            <person name="Yang G."/>
        </authorList>
    </citation>
    <scope>NUCLEOTIDE SEQUENCE [LARGE SCALE GENOMIC DNA]</scope>
    <source>
        <strain evidence="4">SgZ-1</strain>
    </source>
</reference>
<dbReference type="AlphaFoldDB" id="A0A127KAD9"/>
<gene>
    <name evidence="3" type="ORF">AC731_001525</name>
</gene>
<proteinExistence type="predicted"/>
<evidence type="ECO:0000256" key="1">
    <source>
        <dbReference type="SAM" id="MobiDB-lite"/>
    </source>
</evidence>
<accession>A0A127KAD9</accession>
<evidence type="ECO:0000313" key="3">
    <source>
        <dbReference type="EMBL" id="AMO38938.1"/>
    </source>
</evidence>
<sequence>MRHNLKVPFAEKDQAKKLGARWDAARKLWFVEGGLDLAPFSRWQPTPHDPSVAAPVSAPAPRRSAAAKPMTEAKVQVGSRFVALPRVCDCLPWDDCDKCRLQSWPEPQRGR</sequence>
<dbReference type="Proteomes" id="UP000036902">
    <property type="component" value="Chromosome"/>
</dbReference>
<dbReference type="EMBL" id="CP014646">
    <property type="protein sequence ID" value="AMO38938.1"/>
    <property type="molecule type" value="Genomic_DNA"/>
</dbReference>
<evidence type="ECO:0000313" key="4">
    <source>
        <dbReference type="Proteomes" id="UP000036902"/>
    </source>
</evidence>
<dbReference type="InterPro" id="IPR043764">
    <property type="entry name" value="DUF5710"/>
</dbReference>
<protein>
    <recommendedName>
        <fullName evidence="2">DUF5710 domain-containing protein</fullName>
    </recommendedName>
</protein>
<keyword evidence="4" id="KW-1185">Reference proteome</keyword>
<dbReference type="Pfam" id="PF18974">
    <property type="entry name" value="DUF5710"/>
    <property type="match status" value="1"/>
</dbReference>
<feature type="region of interest" description="Disordered" evidence="1">
    <location>
        <begin position="46"/>
        <end position="71"/>
    </location>
</feature>
<evidence type="ECO:0000259" key="2">
    <source>
        <dbReference type="Pfam" id="PF18974"/>
    </source>
</evidence>
<dbReference type="KEGG" id="thu:AC731_001525"/>
<name>A0A127KAD9_9RHOO</name>
<organism evidence="3 4">
    <name type="scientific">Thauera humireducens</name>
    <dbReference type="NCBI Taxonomy" id="1134435"/>
    <lineage>
        <taxon>Bacteria</taxon>
        <taxon>Pseudomonadati</taxon>
        <taxon>Pseudomonadota</taxon>
        <taxon>Betaproteobacteria</taxon>
        <taxon>Rhodocyclales</taxon>
        <taxon>Zoogloeaceae</taxon>
        <taxon>Thauera</taxon>
    </lineage>
</organism>